<dbReference type="EMBL" id="CAJNRG010007108">
    <property type="protein sequence ID" value="CAF2091628.1"/>
    <property type="molecule type" value="Genomic_DNA"/>
</dbReference>
<dbReference type="OrthoDB" id="9450922at2759"/>
<dbReference type="Proteomes" id="UP000663834">
    <property type="component" value="Unassembled WGS sequence"/>
</dbReference>
<name>A0A816SVD7_9BILA</name>
<protein>
    <submittedName>
        <fullName evidence="2">Uncharacterized protein</fullName>
    </submittedName>
</protein>
<sequence>MALIDLVIRAPKYDTATTTSASPTTQPELPRVIPTPPLHPTGAFPFNLGGIPGMDNLNFADIQQQLQQQTIPGGFNALQRIYHDLREPMYSAAQEQFGNNPFALLFTGNENTGGQPQFILVPPGSVPVPLLNQVAVMMQPAPFPVFV</sequence>
<reference evidence="2" key="1">
    <citation type="submission" date="2021-02" db="EMBL/GenBank/DDBJ databases">
        <authorList>
            <person name="Nowell W R."/>
        </authorList>
    </citation>
    <scope>NUCLEOTIDE SEQUENCE</scope>
</reference>
<dbReference type="AlphaFoldDB" id="A0A816SVD7"/>
<dbReference type="EMBL" id="CAJNOW010006043">
    <property type="protein sequence ID" value="CAF1472017.1"/>
    <property type="molecule type" value="Genomic_DNA"/>
</dbReference>
<evidence type="ECO:0000313" key="2">
    <source>
        <dbReference type="EMBL" id="CAF2091628.1"/>
    </source>
</evidence>
<comment type="caution">
    <text evidence="2">The sequence shown here is derived from an EMBL/GenBank/DDBJ whole genome shotgun (WGS) entry which is preliminary data.</text>
</comment>
<dbReference type="Proteomes" id="UP000663887">
    <property type="component" value="Unassembled WGS sequence"/>
</dbReference>
<evidence type="ECO:0000313" key="1">
    <source>
        <dbReference type="EMBL" id="CAF1472017.1"/>
    </source>
</evidence>
<dbReference type="Pfam" id="PF23195">
    <property type="entry name" value="UBQLN1"/>
    <property type="match status" value="1"/>
</dbReference>
<gene>
    <name evidence="1" type="ORF">KQP761_LOCUS13087</name>
    <name evidence="2" type="ORF">XDN619_LOCUS16721</name>
</gene>
<evidence type="ECO:0000313" key="3">
    <source>
        <dbReference type="Proteomes" id="UP000663887"/>
    </source>
</evidence>
<organism evidence="2 3">
    <name type="scientific">Rotaria magnacalcarata</name>
    <dbReference type="NCBI Taxonomy" id="392030"/>
    <lineage>
        <taxon>Eukaryota</taxon>
        <taxon>Metazoa</taxon>
        <taxon>Spiralia</taxon>
        <taxon>Gnathifera</taxon>
        <taxon>Rotifera</taxon>
        <taxon>Eurotatoria</taxon>
        <taxon>Bdelloidea</taxon>
        <taxon>Philodinida</taxon>
        <taxon>Philodinidae</taxon>
        <taxon>Rotaria</taxon>
    </lineage>
</organism>
<proteinExistence type="predicted"/>
<accession>A0A816SVD7</accession>